<dbReference type="GO" id="GO:0035999">
    <property type="term" value="P:tetrahydrofolate interconversion"/>
    <property type="evidence" value="ECO:0007669"/>
    <property type="project" value="UniProtKB-UniPathway"/>
</dbReference>
<organism evidence="10 11">
    <name type="scientific">Ezakiella coagulans</name>
    <dbReference type="NCBI Taxonomy" id="46507"/>
    <lineage>
        <taxon>Bacteria</taxon>
        <taxon>Bacillati</taxon>
        <taxon>Bacillota</taxon>
        <taxon>Tissierellia</taxon>
        <taxon>Ezakiella</taxon>
    </lineage>
</organism>
<evidence type="ECO:0000256" key="5">
    <source>
        <dbReference type="ARBA" id="ARBA00022679"/>
    </source>
</evidence>
<dbReference type="SUPFAM" id="SSF51730">
    <property type="entry name" value="FAD-linked oxidoreductase"/>
    <property type="match status" value="1"/>
</dbReference>
<comment type="caution">
    <text evidence="10">The sequence shown here is derived from an EMBL/GenBank/DDBJ whole genome shotgun (WGS) entry which is preliminary data.</text>
</comment>
<evidence type="ECO:0000256" key="3">
    <source>
        <dbReference type="ARBA" id="ARBA00022603"/>
    </source>
</evidence>
<evidence type="ECO:0000256" key="2">
    <source>
        <dbReference type="ARBA" id="ARBA00004777"/>
    </source>
</evidence>
<evidence type="ECO:0000256" key="1">
    <source>
        <dbReference type="ARBA" id="ARBA00001974"/>
    </source>
</evidence>
<dbReference type="Gene3D" id="3.20.20.330">
    <property type="entry name" value="Homocysteine-binding-like domain"/>
    <property type="match status" value="1"/>
</dbReference>
<keyword evidence="4" id="KW-0285">Flavoprotein</keyword>
<comment type="cofactor">
    <cofactor evidence="1">
        <name>FAD</name>
        <dbReference type="ChEBI" id="CHEBI:57692"/>
    </cofactor>
</comment>
<dbReference type="Pfam" id="PF02219">
    <property type="entry name" value="MTHFR"/>
    <property type="match status" value="1"/>
</dbReference>
<gene>
    <name evidence="10" type="ORF">C7381_10544</name>
</gene>
<keyword evidence="8" id="KW-0862">Zinc</keyword>
<dbReference type="Pfam" id="PF02574">
    <property type="entry name" value="S-methyl_trans"/>
    <property type="match status" value="1"/>
</dbReference>
<feature type="binding site" evidence="8">
    <location>
        <position position="197"/>
    </location>
    <ligand>
        <name>Zn(2+)</name>
        <dbReference type="ChEBI" id="CHEBI:29105"/>
    </ligand>
</feature>
<dbReference type="GO" id="GO:0032259">
    <property type="term" value="P:methylation"/>
    <property type="evidence" value="ECO:0007669"/>
    <property type="project" value="UniProtKB-KW"/>
</dbReference>
<dbReference type="AlphaFoldDB" id="A0A2U1E343"/>
<dbReference type="Proteomes" id="UP000245793">
    <property type="component" value="Unassembled WGS sequence"/>
</dbReference>
<dbReference type="PROSITE" id="PS50970">
    <property type="entry name" value="HCY"/>
    <property type="match status" value="1"/>
</dbReference>
<comment type="pathway">
    <text evidence="2">One-carbon metabolism; tetrahydrofolate interconversion.</text>
</comment>
<dbReference type="GO" id="GO:0008168">
    <property type="term" value="F:methyltransferase activity"/>
    <property type="evidence" value="ECO:0007669"/>
    <property type="project" value="UniProtKB-UniRule"/>
</dbReference>
<dbReference type="NCBIfam" id="NF006396">
    <property type="entry name" value="PRK08645.1"/>
    <property type="match status" value="1"/>
</dbReference>
<keyword evidence="5 8" id="KW-0808">Transferase</keyword>
<keyword evidence="7" id="KW-0560">Oxidoreductase</keyword>
<dbReference type="PANTHER" id="PTHR11103">
    <property type="entry name" value="SLR1189 PROTEIN"/>
    <property type="match status" value="1"/>
</dbReference>
<dbReference type="InterPro" id="IPR003171">
    <property type="entry name" value="Mehydrof_redctse-like"/>
</dbReference>
<dbReference type="InterPro" id="IPR036589">
    <property type="entry name" value="HCY_dom_sf"/>
</dbReference>
<keyword evidence="3 8" id="KW-0489">Methyltransferase</keyword>
<feature type="domain" description="Hcy-binding" evidence="9">
    <location>
        <begin position="1"/>
        <end position="276"/>
    </location>
</feature>
<dbReference type="SUPFAM" id="SSF82282">
    <property type="entry name" value="Homocysteine S-methyltransferase"/>
    <property type="match status" value="1"/>
</dbReference>
<dbReference type="InterPro" id="IPR003726">
    <property type="entry name" value="HCY_dom"/>
</dbReference>
<evidence type="ECO:0000256" key="8">
    <source>
        <dbReference type="PROSITE-ProRule" id="PRU00333"/>
    </source>
</evidence>
<evidence type="ECO:0000313" key="10">
    <source>
        <dbReference type="EMBL" id="PVY94341.1"/>
    </source>
</evidence>
<dbReference type="EMBL" id="QEKV01000005">
    <property type="protein sequence ID" value="PVY94341.1"/>
    <property type="molecule type" value="Genomic_DNA"/>
</dbReference>
<evidence type="ECO:0000256" key="7">
    <source>
        <dbReference type="ARBA" id="ARBA00023002"/>
    </source>
</evidence>
<keyword evidence="11" id="KW-1185">Reference proteome</keyword>
<evidence type="ECO:0000313" key="11">
    <source>
        <dbReference type="Proteomes" id="UP000245793"/>
    </source>
</evidence>
<dbReference type="UniPathway" id="UPA00193"/>
<comment type="cofactor">
    <cofactor evidence="8">
        <name>Zn(2+)</name>
        <dbReference type="ChEBI" id="CHEBI:29105"/>
    </cofactor>
</comment>
<dbReference type="GO" id="GO:0046872">
    <property type="term" value="F:metal ion binding"/>
    <property type="evidence" value="ECO:0007669"/>
    <property type="project" value="UniProtKB-KW"/>
</dbReference>
<proteinExistence type="predicted"/>
<feature type="binding site" evidence="8">
    <location>
        <position position="262"/>
    </location>
    <ligand>
        <name>Zn(2+)</name>
        <dbReference type="ChEBI" id="CHEBI:29105"/>
    </ligand>
</feature>
<accession>A0A2U1E343</accession>
<evidence type="ECO:0000256" key="4">
    <source>
        <dbReference type="ARBA" id="ARBA00022630"/>
    </source>
</evidence>
<dbReference type="GO" id="GO:0006555">
    <property type="term" value="P:methionine metabolic process"/>
    <property type="evidence" value="ECO:0007669"/>
    <property type="project" value="InterPro"/>
</dbReference>
<protein>
    <submittedName>
        <fullName evidence="10">Homocysteine S-methyltransferase</fullName>
    </submittedName>
</protein>
<evidence type="ECO:0000256" key="6">
    <source>
        <dbReference type="ARBA" id="ARBA00022827"/>
    </source>
</evidence>
<keyword evidence="8" id="KW-0479">Metal-binding</keyword>
<keyword evidence="6" id="KW-0274">FAD</keyword>
<reference evidence="10 11" key="1">
    <citation type="submission" date="2018-04" db="EMBL/GenBank/DDBJ databases">
        <title>Genomic Encyclopedia of Type Strains, Phase IV (KMG-IV): sequencing the most valuable type-strain genomes for metagenomic binning, comparative biology and taxonomic classification.</title>
        <authorList>
            <person name="Goeker M."/>
        </authorList>
    </citation>
    <scope>NUCLEOTIDE SEQUENCE [LARGE SCALE GENOMIC DNA]</scope>
    <source>
        <strain evidence="10 11">DSM 20705</strain>
    </source>
</reference>
<dbReference type="GO" id="GO:0004489">
    <property type="term" value="F:methylenetetrahydrofolate reductase [NAD(P)H] activity"/>
    <property type="evidence" value="ECO:0007669"/>
    <property type="project" value="InterPro"/>
</dbReference>
<feature type="binding site" evidence="8">
    <location>
        <position position="261"/>
    </location>
    <ligand>
        <name>Zn(2+)</name>
        <dbReference type="ChEBI" id="CHEBI:29105"/>
    </ligand>
</feature>
<dbReference type="PANTHER" id="PTHR11103:SF18">
    <property type="entry name" value="SLR1189 PROTEIN"/>
    <property type="match status" value="1"/>
</dbReference>
<name>A0A2U1E343_9FIRM</name>
<dbReference type="InterPro" id="IPR029041">
    <property type="entry name" value="FAD-linked_oxidoreductase-like"/>
</dbReference>
<evidence type="ECO:0000259" key="9">
    <source>
        <dbReference type="PROSITE" id="PS50970"/>
    </source>
</evidence>
<dbReference type="Gene3D" id="3.20.20.220">
    <property type="match status" value="1"/>
</dbReference>
<dbReference type="RefSeq" id="WP_116480126.1">
    <property type="nucleotide sequence ID" value="NZ_QEKV01000005.1"/>
</dbReference>
<sequence length="585" mass="65526">MTKIQNIKFPLVFDGAMGTYYPDKSKRIMPECEMANLFDSEVIYEIHKEYVDAGAMAIKTNTFQANTVSLGTDFSVVKNVIEAGLSLAKRAVKNTETLVFADIGPIPGHDENSIDEHKEIIDIFLENGINDFLFETFSEIGTLKELAKYIKAKDENAFIITSFAVGADGLTRTGGVGEDLLSEAAKSTDIDAVGFNCVSGPLRLREYIEKINLPEKIISIMPNGGYPTVIKNRTYYSANKDYFSNATLQFLEYGVQIIGGCCGTRPEFIREITERISEYRYTKTRPEKKKHARLETPYTENLFRNKLEHGKKPIVVEFDPPKDLNMKRYMENVKALSNSGADGITIADCPVARVRVDASLTAYKIKNEIGIEPIVHMTCRDRNVNASKALLLGLNLENILNIITITGDPVPTAEKDEVKSVFQFNSTKFATLVSDMNEKVFTNKMNIGGALNLNANKFDLEIKRAQAKEKAGVNVFYTQPVISKTAVENLKIARKELKSYIMGGVMPIVSYKNALFMNSEASGIRLDDEIIEQYKGLEREEASRLAVEITSDFMRQIADYVDGYYIITPFSRVDIVGELIKLFKK</sequence>